<evidence type="ECO:0000313" key="2">
    <source>
        <dbReference type="Proteomes" id="UP001497535"/>
    </source>
</evidence>
<accession>A0ACB0ZEP5</accession>
<proteinExistence type="predicted"/>
<organism evidence="1 2">
    <name type="scientific">Meloidogyne enterolobii</name>
    <name type="common">Root-knot nematode worm</name>
    <name type="synonym">Meloidogyne mayaguensis</name>
    <dbReference type="NCBI Taxonomy" id="390850"/>
    <lineage>
        <taxon>Eukaryota</taxon>
        <taxon>Metazoa</taxon>
        <taxon>Ecdysozoa</taxon>
        <taxon>Nematoda</taxon>
        <taxon>Chromadorea</taxon>
        <taxon>Rhabditida</taxon>
        <taxon>Tylenchina</taxon>
        <taxon>Tylenchomorpha</taxon>
        <taxon>Tylenchoidea</taxon>
        <taxon>Meloidogynidae</taxon>
        <taxon>Meloidogyninae</taxon>
        <taxon>Meloidogyne</taxon>
    </lineage>
</organism>
<dbReference type="EMBL" id="CAVMJV010000032">
    <property type="protein sequence ID" value="CAK5077424.1"/>
    <property type="molecule type" value="Genomic_DNA"/>
</dbReference>
<reference evidence="1" key="1">
    <citation type="submission" date="2023-11" db="EMBL/GenBank/DDBJ databases">
        <authorList>
            <person name="Poullet M."/>
        </authorList>
    </citation>
    <scope>NUCLEOTIDE SEQUENCE</scope>
    <source>
        <strain evidence="1">E1834</strain>
    </source>
</reference>
<gene>
    <name evidence="1" type="ORF">MENTE1834_LOCUS24342</name>
</gene>
<name>A0ACB0ZEP5_MELEN</name>
<comment type="caution">
    <text evidence="1">The sequence shown here is derived from an EMBL/GenBank/DDBJ whole genome shotgun (WGS) entry which is preliminary data.</text>
</comment>
<evidence type="ECO:0000313" key="1">
    <source>
        <dbReference type="EMBL" id="CAK5077424.1"/>
    </source>
</evidence>
<keyword evidence="2" id="KW-1185">Reference proteome</keyword>
<sequence>MADDQLIAHSEDNGFSLDVIIFFGRKQNWPSQNGGFISYFSSGEEDEIIRVIPTLNTAAIVFRLFFEFLKIVRFKNHLGLFCLSNLLKSLGGVGVSFLSRADGRGIFWGLFLPSWAKIIYFYFFRRRTRFILLVTFYSLSVLLVLSITKYYSRPSGRRSRNQEPGVLNFTKYVNHRAGSDHFFTLNCTFFGVCTGESESEESSINSKSIHEDSEDEDEEEFGSEDFDENEEEEEGKDNNEGGDDGNCGGH</sequence>
<dbReference type="Proteomes" id="UP001497535">
    <property type="component" value="Unassembled WGS sequence"/>
</dbReference>
<protein>
    <submittedName>
        <fullName evidence="1">Uncharacterized protein</fullName>
    </submittedName>
</protein>